<protein>
    <submittedName>
        <fullName evidence="2">Uncharacterized protein</fullName>
    </submittedName>
</protein>
<evidence type="ECO:0000256" key="1">
    <source>
        <dbReference type="SAM" id="Phobius"/>
    </source>
</evidence>
<dbReference type="EMBL" id="FKLO01000005">
    <property type="protein sequence ID" value="SAM56961.1"/>
    <property type="molecule type" value="Genomic_DNA"/>
</dbReference>
<dbReference type="AlphaFoldDB" id="A0A1C3H1Q0"/>
<feature type="transmembrane region" description="Helical" evidence="1">
    <location>
        <begin position="56"/>
        <end position="75"/>
    </location>
</feature>
<name>A0A1C3H1Q0_9GAMM</name>
<organism evidence="2 3">
    <name type="scientific">Cardiobacterium hominis</name>
    <dbReference type="NCBI Taxonomy" id="2718"/>
    <lineage>
        <taxon>Bacteria</taxon>
        <taxon>Pseudomonadati</taxon>
        <taxon>Pseudomonadota</taxon>
        <taxon>Gammaproteobacteria</taxon>
        <taxon>Cardiobacteriales</taxon>
        <taxon>Cardiobacteriaceae</taxon>
        <taxon>Cardiobacterium</taxon>
    </lineage>
</organism>
<feature type="transmembrane region" description="Helical" evidence="1">
    <location>
        <begin position="111"/>
        <end position="129"/>
    </location>
</feature>
<accession>A0A1C3H1Q0</accession>
<keyword evidence="1" id="KW-0472">Membrane</keyword>
<gene>
    <name evidence="2" type="ORF">CHUV0807_0073</name>
</gene>
<evidence type="ECO:0000313" key="3">
    <source>
        <dbReference type="Proteomes" id="UP000190837"/>
    </source>
</evidence>
<feature type="transmembrane region" description="Helical" evidence="1">
    <location>
        <begin position="31"/>
        <end position="49"/>
    </location>
</feature>
<keyword evidence="1" id="KW-0812">Transmembrane</keyword>
<reference evidence="3" key="1">
    <citation type="submission" date="2016-04" db="EMBL/GenBank/DDBJ databases">
        <authorList>
            <person name="Tagini F."/>
        </authorList>
    </citation>
    <scope>NUCLEOTIDE SEQUENCE [LARGE SCALE GENOMIC DNA]</scope>
    <source>
        <strain evidence="3">CHUV0807</strain>
    </source>
</reference>
<dbReference type="RefSeq" id="WP_079538699.1">
    <property type="nucleotide sequence ID" value="NZ_CP171111.1"/>
</dbReference>
<dbReference type="Proteomes" id="UP000190837">
    <property type="component" value="Unassembled WGS sequence"/>
</dbReference>
<proteinExistence type="predicted"/>
<sequence>MFKSLALFAANYLLDISVLHLIPLAAVATHFHWVYPLVAAISAAFTLAITRYARPLAFSLAALPLVYLLSFARFVGETVWYLGFDTLRQMHGTMLPMMLAQLRENLTAQDVVLMLANVATVFLALYLPARWSAKR</sequence>
<evidence type="ECO:0000313" key="2">
    <source>
        <dbReference type="EMBL" id="SAM56961.1"/>
    </source>
</evidence>
<keyword evidence="1" id="KW-1133">Transmembrane helix</keyword>